<proteinExistence type="predicted"/>
<dbReference type="EMBL" id="RRYP01007743">
    <property type="protein sequence ID" value="TNV80266.1"/>
    <property type="molecule type" value="Genomic_DNA"/>
</dbReference>
<evidence type="ECO:0000313" key="1">
    <source>
        <dbReference type="EMBL" id="TNV80266.1"/>
    </source>
</evidence>
<gene>
    <name evidence="1" type="ORF">FGO68_gene10935</name>
</gene>
<sequence>MSPSIILFDNMKFSLLNSCIPRKTNNDICSTALRSYQSSLLSEEFKVRCQSRFNSLNILNNSSILFYPHANGVVKIIRFTNFFTQGQRDDVQYYSYTWSPDLLLKCSSSKFSILLTSSKISVIKQVQSTFLFTHSSVIFFGLIIFSSEQQSIRLFPISIQISSEIMKLDKLSRFKICFQYLLLSSLQLQTHIYQFLVQKQKFWLQTTLAMQSFSKSVSTYKSSISLGSLVNSSYISIMFQGKSSFNKLIYQSSLVLFKRAMILQPQISKSCGQMLNASEQSVSSPKSNQNFVSGYYMLKFSNLRLQSNLCQINCRCLTYFILSSLMNISIFVFRVNVLMLLNYVFGSTNVNGLVEQLCLCVKSISQTT</sequence>
<keyword evidence="2" id="KW-1185">Reference proteome</keyword>
<dbReference type="Proteomes" id="UP000785679">
    <property type="component" value="Unassembled WGS sequence"/>
</dbReference>
<name>A0A8J8NRI9_HALGN</name>
<comment type="caution">
    <text evidence="1">The sequence shown here is derived from an EMBL/GenBank/DDBJ whole genome shotgun (WGS) entry which is preliminary data.</text>
</comment>
<organism evidence="1 2">
    <name type="scientific">Halteria grandinella</name>
    <dbReference type="NCBI Taxonomy" id="5974"/>
    <lineage>
        <taxon>Eukaryota</taxon>
        <taxon>Sar</taxon>
        <taxon>Alveolata</taxon>
        <taxon>Ciliophora</taxon>
        <taxon>Intramacronucleata</taxon>
        <taxon>Spirotrichea</taxon>
        <taxon>Stichotrichia</taxon>
        <taxon>Sporadotrichida</taxon>
        <taxon>Halteriidae</taxon>
        <taxon>Halteria</taxon>
    </lineage>
</organism>
<accession>A0A8J8NRI9</accession>
<protein>
    <submittedName>
        <fullName evidence="1">Uncharacterized protein</fullName>
    </submittedName>
</protein>
<reference evidence="1" key="1">
    <citation type="submission" date="2019-06" db="EMBL/GenBank/DDBJ databases">
        <authorList>
            <person name="Zheng W."/>
        </authorList>
    </citation>
    <scope>NUCLEOTIDE SEQUENCE</scope>
    <source>
        <strain evidence="1">QDHG01</strain>
    </source>
</reference>
<evidence type="ECO:0000313" key="2">
    <source>
        <dbReference type="Proteomes" id="UP000785679"/>
    </source>
</evidence>
<dbReference type="AlphaFoldDB" id="A0A8J8NRI9"/>